<dbReference type="Pfam" id="PF00266">
    <property type="entry name" value="Aminotran_5"/>
    <property type="match status" value="1"/>
</dbReference>
<dbReference type="InterPro" id="IPR010970">
    <property type="entry name" value="Cys_dSase_SufS"/>
</dbReference>
<dbReference type="PROSITE" id="PS00595">
    <property type="entry name" value="AA_TRANSFER_CLASS_5"/>
    <property type="match status" value="1"/>
</dbReference>
<keyword evidence="4 8" id="KW-0808">Transferase</keyword>
<accession>A0A4P7VRV0</accession>
<dbReference type="Gene3D" id="3.90.1150.10">
    <property type="entry name" value="Aspartate Aminotransferase, domain 1"/>
    <property type="match status" value="1"/>
</dbReference>
<dbReference type="PANTHER" id="PTHR43586:SF8">
    <property type="entry name" value="CYSTEINE DESULFURASE 1, CHLOROPLASTIC"/>
    <property type="match status" value="1"/>
</dbReference>
<proteinExistence type="inferred from homology"/>
<dbReference type="InterPro" id="IPR015422">
    <property type="entry name" value="PyrdxlP-dep_Trfase_small"/>
</dbReference>
<dbReference type="InterPro" id="IPR000192">
    <property type="entry name" value="Aminotrans_V_dom"/>
</dbReference>
<feature type="domain" description="Aminotransferase class V" evidence="9">
    <location>
        <begin position="26"/>
        <end position="394"/>
    </location>
</feature>
<evidence type="ECO:0000256" key="1">
    <source>
        <dbReference type="ARBA" id="ARBA00001933"/>
    </source>
</evidence>
<name>A0A4P7VRV0_9BACT</name>
<comment type="cofactor">
    <cofactor evidence="1 7">
        <name>pyridoxal 5'-phosphate</name>
        <dbReference type="ChEBI" id="CHEBI:597326"/>
    </cofactor>
</comment>
<keyword evidence="5 8" id="KW-0663">Pyridoxal phosphate</keyword>
<sequence>MNQLDVAALRRDFPVLDRTIYGKPLIYLDNTATSQTPSCVVDTIRDIYFHTKANVHRGVHTMSQEMTAMQEATRERVRQMLNAESTSEIIFTRGTTEAINLVASSMGDSFVDGDEVIVTVMEHHANIVPWQLLSRNKRVTLRVVPMDERGVLDLEAYRSLFNSHTRMVAVTHVSNVLGTVNPVKEMIAEAHRHDVPVLVDGAQAVAHMAVDVRDLDCDFYVFSSHKMYGPTGVGVLYGKRSLLEMMPPYQGGGEMIANVTFEHTTFAELPFKFEAGTPDFVGIAALHTAIDYMQGIGIDAIAAHEHDLLQYTTERMADIPGMRIFGTAPGKSAVISFLIGDAHHYDTGLLLDKLGIAVRTGHHCAQPLMHALGIEGTVRASFALYNTREEADTFIAALKRVAAMLQ</sequence>
<evidence type="ECO:0000256" key="2">
    <source>
        <dbReference type="ARBA" id="ARBA00002824"/>
    </source>
</evidence>
<gene>
    <name evidence="10" type="ORF">E7746_11525</name>
</gene>
<evidence type="ECO:0000313" key="11">
    <source>
        <dbReference type="Proteomes" id="UP000297031"/>
    </source>
</evidence>
<evidence type="ECO:0000256" key="8">
    <source>
        <dbReference type="RuleBase" id="RU004506"/>
    </source>
</evidence>
<dbReference type="EC" id="2.8.1.7" evidence="8"/>
<dbReference type="Gene3D" id="3.40.640.10">
    <property type="entry name" value="Type I PLP-dependent aspartate aminotransferase-like (Major domain)"/>
    <property type="match status" value="1"/>
</dbReference>
<evidence type="ECO:0000313" key="10">
    <source>
        <dbReference type="EMBL" id="QCD37094.1"/>
    </source>
</evidence>
<evidence type="ECO:0000256" key="6">
    <source>
        <dbReference type="ARBA" id="ARBA00050776"/>
    </source>
</evidence>
<dbReference type="PIRSF" id="PIRSF005572">
    <property type="entry name" value="NifS"/>
    <property type="match status" value="1"/>
</dbReference>
<evidence type="ECO:0000259" key="9">
    <source>
        <dbReference type="Pfam" id="PF00266"/>
    </source>
</evidence>
<comment type="function">
    <text evidence="2 8">Catalyzes the removal of elemental sulfur and selenium atoms from L-cysteine, L-cystine, L-selenocysteine, and L-selenocystine to produce L-alanine.</text>
</comment>
<dbReference type="OrthoDB" id="9804366at2"/>
<dbReference type="NCBIfam" id="TIGR01979">
    <property type="entry name" value="sufS"/>
    <property type="match status" value="1"/>
</dbReference>
<evidence type="ECO:0000256" key="4">
    <source>
        <dbReference type="ARBA" id="ARBA00022679"/>
    </source>
</evidence>
<organism evidence="10 11">
    <name type="scientific">Muribaculum gordoncarteri</name>
    <dbReference type="NCBI Taxonomy" id="2530390"/>
    <lineage>
        <taxon>Bacteria</taxon>
        <taxon>Pseudomonadati</taxon>
        <taxon>Bacteroidota</taxon>
        <taxon>Bacteroidia</taxon>
        <taxon>Bacteroidales</taxon>
        <taxon>Muribaculaceae</taxon>
        <taxon>Muribaculum</taxon>
    </lineage>
</organism>
<keyword evidence="11" id="KW-1185">Reference proteome</keyword>
<dbReference type="InterPro" id="IPR015424">
    <property type="entry name" value="PyrdxlP-dep_Trfase"/>
</dbReference>
<dbReference type="InterPro" id="IPR020578">
    <property type="entry name" value="Aminotrans_V_PyrdxlP_BS"/>
</dbReference>
<dbReference type="PANTHER" id="PTHR43586">
    <property type="entry name" value="CYSTEINE DESULFURASE"/>
    <property type="match status" value="1"/>
</dbReference>
<dbReference type="InterPro" id="IPR015421">
    <property type="entry name" value="PyrdxlP-dep_Trfase_major"/>
</dbReference>
<dbReference type="SUPFAM" id="SSF53383">
    <property type="entry name" value="PLP-dependent transferases"/>
    <property type="match status" value="1"/>
</dbReference>
<dbReference type="GO" id="GO:0031071">
    <property type="term" value="F:cysteine desulfurase activity"/>
    <property type="evidence" value="ECO:0007669"/>
    <property type="project" value="UniProtKB-UniRule"/>
</dbReference>
<evidence type="ECO:0000256" key="5">
    <source>
        <dbReference type="ARBA" id="ARBA00022898"/>
    </source>
</evidence>
<dbReference type="GO" id="GO:0030170">
    <property type="term" value="F:pyridoxal phosphate binding"/>
    <property type="evidence" value="ECO:0007669"/>
    <property type="project" value="UniProtKB-UniRule"/>
</dbReference>
<evidence type="ECO:0000256" key="3">
    <source>
        <dbReference type="ARBA" id="ARBA00010447"/>
    </source>
</evidence>
<reference evidence="10 11" key="1">
    <citation type="submission" date="2019-02" db="EMBL/GenBank/DDBJ databases">
        <title>Isolation and identification of novel species under the genus Muribaculum.</title>
        <authorList>
            <person name="Miyake S."/>
            <person name="Ding Y."/>
            <person name="Low A."/>
            <person name="Soh M."/>
            <person name="Seedorf H."/>
        </authorList>
    </citation>
    <scope>NUCLEOTIDE SEQUENCE [LARGE SCALE GENOMIC DNA]</scope>
    <source>
        <strain evidence="10 11">TLL-A4</strain>
    </source>
</reference>
<dbReference type="KEGG" id="mgod:E7746_11525"/>
<dbReference type="CDD" id="cd06453">
    <property type="entry name" value="SufS_like"/>
    <property type="match status" value="1"/>
</dbReference>
<protein>
    <recommendedName>
        <fullName evidence="8">Cysteine desulfurase</fullName>
        <ecNumber evidence="8">2.8.1.7</ecNumber>
    </recommendedName>
</protein>
<dbReference type="Proteomes" id="UP000297031">
    <property type="component" value="Chromosome"/>
</dbReference>
<dbReference type="GO" id="GO:0006534">
    <property type="term" value="P:cysteine metabolic process"/>
    <property type="evidence" value="ECO:0007669"/>
    <property type="project" value="UniProtKB-UniRule"/>
</dbReference>
<dbReference type="InterPro" id="IPR016454">
    <property type="entry name" value="Cysteine_dSase"/>
</dbReference>
<dbReference type="EMBL" id="CP039393">
    <property type="protein sequence ID" value="QCD37094.1"/>
    <property type="molecule type" value="Genomic_DNA"/>
</dbReference>
<comment type="catalytic activity">
    <reaction evidence="6 8">
        <text>(sulfur carrier)-H + L-cysteine = (sulfur carrier)-SH + L-alanine</text>
        <dbReference type="Rhea" id="RHEA:43892"/>
        <dbReference type="Rhea" id="RHEA-COMP:14737"/>
        <dbReference type="Rhea" id="RHEA-COMP:14739"/>
        <dbReference type="ChEBI" id="CHEBI:29917"/>
        <dbReference type="ChEBI" id="CHEBI:35235"/>
        <dbReference type="ChEBI" id="CHEBI:57972"/>
        <dbReference type="ChEBI" id="CHEBI:64428"/>
        <dbReference type="EC" id="2.8.1.7"/>
    </reaction>
</comment>
<dbReference type="AlphaFoldDB" id="A0A4P7VRV0"/>
<evidence type="ECO:0000256" key="7">
    <source>
        <dbReference type="RuleBase" id="RU004504"/>
    </source>
</evidence>
<comment type="similarity">
    <text evidence="3 8">Belongs to the class-V pyridoxal-phosphate-dependent aminotransferase family. Csd subfamily.</text>
</comment>